<dbReference type="Proteomes" id="UP001416858">
    <property type="component" value="Unassembled WGS sequence"/>
</dbReference>
<sequence>MDFLVRQWWIRRTRKSIVRLKQQAAKSFGEGTSWNESLDDFRYSKNALPRWHETLTRHMPHPLHSSTKRLFPCGLVGVAFLTVTALLLPFL</sequence>
<protein>
    <submittedName>
        <fullName evidence="2">Uncharacterized protein</fullName>
    </submittedName>
</protein>
<evidence type="ECO:0000313" key="2">
    <source>
        <dbReference type="EMBL" id="GAA5507962.1"/>
    </source>
</evidence>
<keyword evidence="3" id="KW-1185">Reference proteome</keyword>
<evidence type="ECO:0000256" key="1">
    <source>
        <dbReference type="SAM" id="Phobius"/>
    </source>
</evidence>
<name>A0ABP9VS34_9BACT</name>
<comment type="caution">
    <text evidence="2">The sequence shown here is derived from an EMBL/GenBank/DDBJ whole genome shotgun (WGS) entry which is preliminary data.</text>
</comment>
<evidence type="ECO:0000313" key="3">
    <source>
        <dbReference type="Proteomes" id="UP001416858"/>
    </source>
</evidence>
<keyword evidence="1" id="KW-0812">Transmembrane</keyword>
<reference evidence="2 3" key="1">
    <citation type="submission" date="2024-02" db="EMBL/GenBank/DDBJ databases">
        <title>Rhodopirellula caenicola NBRC 110016.</title>
        <authorList>
            <person name="Ichikawa N."/>
            <person name="Katano-Makiyama Y."/>
            <person name="Hidaka K."/>
        </authorList>
    </citation>
    <scope>NUCLEOTIDE SEQUENCE [LARGE SCALE GENOMIC DNA]</scope>
    <source>
        <strain evidence="2 3">NBRC 110016</strain>
    </source>
</reference>
<organism evidence="2 3">
    <name type="scientific">Novipirellula caenicola</name>
    <dbReference type="NCBI Taxonomy" id="1536901"/>
    <lineage>
        <taxon>Bacteria</taxon>
        <taxon>Pseudomonadati</taxon>
        <taxon>Planctomycetota</taxon>
        <taxon>Planctomycetia</taxon>
        <taxon>Pirellulales</taxon>
        <taxon>Pirellulaceae</taxon>
        <taxon>Novipirellula</taxon>
    </lineage>
</organism>
<feature type="transmembrane region" description="Helical" evidence="1">
    <location>
        <begin position="70"/>
        <end position="90"/>
    </location>
</feature>
<accession>A0ABP9VS34</accession>
<keyword evidence="1" id="KW-1133">Transmembrane helix</keyword>
<gene>
    <name evidence="2" type="ORF">Rcae01_03420</name>
</gene>
<keyword evidence="1" id="KW-0472">Membrane</keyword>
<dbReference type="EMBL" id="BAABRO010000007">
    <property type="protein sequence ID" value="GAA5507962.1"/>
    <property type="molecule type" value="Genomic_DNA"/>
</dbReference>
<proteinExistence type="predicted"/>